<proteinExistence type="predicted"/>
<dbReference type="InterPro" id="IPR036856">
    <property type="entry name" value="Ald_Oxase/Xan_DH_a/b_sf"/>
</dbReference>
<dbReference type="SUPFAM" id="SSF54665">
    <property type="entry name" value="CO dehydrogenase molybdoprotein N-domain-like"/>
    <property type="match status" value="1"/>
</dbReference>
<dbReference type="InterPro" id="IPR052516">
    <property type="entry name" value="N-heterocyclic_Hydroxylase"/>
</dbReference>
<dbReference type="OrthoDB" id="6073217at2"/>
<reference evidence="2 3" key="1">
    <citation type="submission" date="2018-04" db="EMBL/GenBank/DDBJ databases">
        <title>Genomic Encyclopedia of Type Strains, Phase IV (KMG-IV): sequencing the most valuable type-strain genomes for metagenomic binning, comparative biology and taxonomic classification.</title>
        <authorList>
            <person name="Goeker M."/>
        </authorList>
    </citation>
    <scope>NUCLEOTIDE SEQUENCE [LARGE SCALE GENOMIC DNA]</scope>
    <source>
        <strain evidence="2 3">DSM 10065</strain>
    </source>
</reference>
<dbReference type="AlphaFoldDB" id="A0A2U1CKX5"/>
<evidence type="ECO:0000259" key="1">
    <source>
        <dbReference type="SMART" id="SM01008"/>
    </source>
</evidence>
<dbReference type="Gene3D" id="3.30.365.10">
    <property type="entry name" value="Aldehyde oxidase/xanthine dehydrogenase, molybdopterin binding domain"/>
    <property type="match status" value="4"/>
</dbReference>
<protein>
    <submittedName>
        <fullName evidence="2">CO/xanthine dehydrogenase Mo-binding subunit</fullName>
    </submittedName>
</protein>
<dbReference type="PANTHER" id="PTHR47495:SF1">
    <property type="entry name" value="BLL3820 PROTEIN"/>
    <property type="match status" value="1"/>
</dbReference>
<dbReference type="InterPro" id="IPR008274">
    <property type="entry name" value="AldOxase/xan_DH_MoCoBD1"/>
</dbReference>
<dbReference type="Proteomes" id="UP000246145">
    <property type="component" value="Unassembled WGS sequence"/>
</dbReference>
<evidence type="ECO:0000313" key="3">
    <source>
        <dbReference type="Proteomes" id="UP000246145"/>
    </source>
</evidence>
<dbReference type="SMART" id="SM01008">
    <property type="entry name" value="Ald_Xan_dh_C"/>
    <property type="match status" value="1"/>
</dbReference>
<comment type="caution">
    <text evidence="2">The sequence shown here is derived from an EMBL/GenBank/DDBJ whole genome shotgun (WGS) entry which is preliminary data.</text>
</comment>
<organism evidence="2 3">
    <name type="scientific">Pusillimonas noertemannii</name>
    <dbReference type="NCBI Taxonomy" id="305977"/>
    <lineage>
        <taxon>Bacteria</taxon>
        <taxon>Pseudomonadati</taxon>
        <taxon>Pseudomonadota</taxon>
        <taxon>Betaproteobacteria</taxon>
        <taxon>Burkholderiales</taxon>
        <taxon>Alcaligenaceae</taxon>
        <taxon>Pusillimonas</taxon>
    </lineage>
</organism>
<dbReference type="GO" id="GO:0016491">
    <property type="term" value="F:oxidoreductase activity"/>
    <property type="evidence" value="ECO:0007669"/>
    <property type="project" value="InterPro"/>
</dbReference>
<accession>A0A2U1CKX5</accession>
<dbReference type="Gene3D" id="3.90.1170.50">
    <property type="entry name" value="Aldehyde oxidase/xanthine dehydrogenase, a/b hammerhead"/>
    <property type="match status" value="1"/>
</dbReference>
<name>A0A2U1CKX5_9BURK</name>
<dbReference type="EMBL" id="QEKO01000003">
    <property type="protein sequence ID" value="PVY61645.1"/>
    <property type="molecule type" value="Genomic_DNA"/>
</dbReference>
<dbReference type="InterPro" id="IPR046867">
    <property type="entry name" value="AldOxase/xan_DH_MoCoBD2"/>
</dbReference>
<feature type="domain" description="Aldehyde oxidase/xanthine dehydrogenase a/b hammerhead" evidence="1">
    <location>
        <begin position="206"/>
        <end position="292"/>
    </location>
</feature>
<dbReference type="Pfam" id="PF20256">
    <property type="entry name" value="MoCoBD_2"/>
    <property type="match status" value="2"/>
</dbReference>
<dbReference type="STRING" id="1231391.GCA_000308195_00483"/>
<dbReference type="SUPFAM" id="SSF56003">
    <property type="entry name" value="Molybdenum cofactor-binding domain"/>
    <property type="match status" value="2"/>
</dbReference>
<dbReference type="InterPro" id="IPR037165">
    <property type="entry name" value="AldOxase/xan_DH_Mopterin-bd_sf"/>
</dbReference>
<dbReference type="InterPro" id="IPR000674">
    <property type="entry name" value="Ald_Oxase/Xan_DH_a/b"/>
</dbReference>
<keyword evidence="3" id="KW-1185">Reference proteome</keyword>
<dbReference type="InterPro" id="IPR012368">
    <property type="entry name" value="OxRdtase_Mopterin-bd_su_IorB"/>
</dbReference>
<dbReference type="Pfam" id="PF02738">
    <property type="entry name" value="MoCoBD_1"/>
    <property type="match status" value="1"/>
</dbReference>
<dbReference type="PIRSF" id="PIRSF036389">
    <property type="entry name" value="IOR_B"/>
    <property type="match status" value="1"/>
</dbReference>
<dbReference type="PANTHER" id="PTHR47495">
    <property type="entry name" value="ALDEHYDE DEHYDROGENASE"/>
    <property type="match status" value="1"/>
</dbReference>
<dbReference type="RefSeq" id="WP_116518670.1">
    <property type="nucleotide sequence ID" value="NZ_JACCEX010000003.1"/>
</dbReference>
<gene>
    <name evidence="2" type="ORF">C7440_2374</name>
</gene>
<sequence length="753" mass="81190">MSFAHPQEQLQALFDRPGALLVTRAAGKAPKPPPRQPGIASDYVQPYDDIFIAMLAEGRVQAFNGHVDLGTGVRTALAQVVAEELDIDFGLVDMILGHTSATPNQGPTIASATLQISAVPLRQAAAQARHHLVGKAAAQWGVEAQALSVANGVISAPDGRSATYWSLLQGEQVRLEHDAQVATKPASQYTTIGKSIPRVDIPAKATGQLVFVHDVRVPGMWHARVVRPPYVGRDSGDFVGNSLISIDESSVAHIAPEIRVVAIGDFVAVAAEREEHAIKAAKALKVVWKQPPDLIDLSDLDTAIRAQPYQERVLLEQEQVGAETPAGVSLECSYLWPYQMHASVGPSCSVADYQEGHVRVWSGSQNPHMLRVELGRLLQLDEGQIEVIRMEASGCYGRNCADDVCADAALVSRAIGRPVRVQLTREQEHGWEPKGSAQLIDVAGGLDTHGELRSYELTTRYPSNDAPTLALLLTGTTSAEPRMLEMGDRTAVPPYSYPNMRVVCHDMAAIVRSAWLRGVSALPNSYAHDSFIDELAVAAGRDPVEFRASNLSDERARDVLLETARHAGWQAGSRGSRGRPDADGMLHGRGVAYARYTHSRFPGFGASWNAWVVDLSVHAATGRVTVTRVVVGQDTGMVVNPDGVRHQIQGNIIQMLSRTLKEEVAFNARGVVDLEWGAYPIISFTDIPPIEVVQVQRQDQPPMGAGESSSVPAPAAIANALFDATGQRFRSAPFTPDKILRALEGAEAIEALA</sequence>
<evidence type="ECO:0000313" key="2">
    <source>
        <dbReference type="EMBL" id="PVY61645.1"/>
    </source>
</evidence>